<evidence type="ECO:0000313" key="3">
    <source>
        <dbReference type="EMBL" id="GAA1220054.1"/>
    </source>
</evidence>
<evidence type="ECO:0000313" key="4">
    <source>
        <dbReference type="Proteomes" id="UP001500943"/>
    </source>
</evidence>
<proteinExistence type="predicted"/>
<dbReference type="Pfam" id="PF01261">
    <property type="entry name" value="AP_endonuc_2"/>
    <property type="match status" value="1"/>
</dbReference>
<keyword evidence="4" id="KW-1185">Reference proteome</keyword>
<dbReference type="Gene3D" id="3.20.20.150">
    <property type="entry name" value="Divalent-metal-dependent TIM barrel enzymes"/>
    <property type="match status" value="1"/>
</dbReference>
<dbReference type="InterPro" id="IPR050312">
    <property type="entry name" value="IolE/XylAMocC-like"/>
</dbReference>
<dbReference type="EMBL" id="BAAAKW010000032">
    <property type="protein sequence ID" value="GAA1220054.1"/>
    <property type="molecule type" value="Genomic_DNA"/>
</dbReference>
<dbReference type="SUPFAM" id="SSF51658">
    <property type="entry name" value="Xylose isomerase-like"/>
    <property type="match status" value="1"/>
</dbReference>
<protein>
    <recommendedName>
        <fullName evidence="2">Xylose isomerase-like TIM barrel domain-containing protein</fullName>
    </recommendedName>
</protein>
<dbReference type="PANTHER" id="PTHR12110:SF21">
    <property type="entry name" value="XYLOSE ISOMERASE-LIKE TIM BARREL DOMAIN-CONTAINING PROTEIN"/>
    <property type="match status" value="1"/>
</dbReference>
<organism evidence="3 4">
    <name type="scientific">Rhodoglobus aureus</name>
    <dbReference type="NCBI Taxonomy" id="191497"/>
    <lineage>
        <taxon>Bacteria</taxon>
        <taxon>Bacillati</taxon>
        <taxon>Actinomycetota</taxon>
        <taxon>Actinomycetes</taxon>
        <taxon>Micrococcales</taxon>
        <taxon>Microbacteriaceae</taxon>
        <taxon>Rhodoglobus</taxon>
    </lineage>
</organism>
<evidence type="ECO:0000259" key="2">
    <source>
        <dbReference type="Pfam" id="PF01261"/>
    </source>
</evidence>
<comment type="caution">
    <text evidence="3">The sequence shown here is derived from an EMBL/GenBank/DDBJ whole genome shotgun (WGS) entry which is preliminary data.</text>
</comment>
<gene>
    <name evidence="3" type="ORF">GCM10009655_19530</name>
</gene>
<dbReference type="PANTHER" id="PTHR12110">
    <property type="entry name" value="HYDROXYPYRUVATE ISOMERASE"/>
    <property type="match status" value="1"/>
</dbReference>
<evidence type="ECO:0000256" key="1">
    <source>
        <dbReference type="ARBA" id="ARBA00023277"/>
    </source>
</evidence>
<name>A0ABN1VTJ6_9MICO</name>
<accession>A0ABN1VTJ6</accession>
<dbReference type="Proteomes" id="UP001500943">
    <property type="component" value="Unassembled WGS sequence"/>
</dbReference>
<dbReference type="InterPro" id="IPR036237">
    <property type="entry name" value="Xyl_isomerase-like_sf"/>
</dbReference>
<dbReference type="InterPro" id="IPR013022">
    <property type="entry name" value="Xyl_isomerase-like_TIM-brl"/>
</dbReference>
<feature type="domain" description="Xylose isomerase-like TIM barrel" evidence="2">
    <location>
        <begin position="20"/>
        <end position="272"/>
    </location>
</feature>
<reference evidence="3 4" key="1">
    <citation type="journal article" date="2019" name="Int. J. Syst. Evol. Microbiol.">
        <title>The Global Catalogue of Microorganisms (GCM) 10K type strain sequencing project: providing services to taxonomists for standard genome sequencing and annotation.</title>
        <authorList>
            <consortium name="The Broad Institute Genomics Platform"/>
            <consortium name="The Broad Institute Genome Sequencing Center for Infectious Disease"/>
            <person name="Wu L."/>
            <person name="Ma J."/>
        </authorList>
    </citation>
    <scope>NUCLEOTIDE SEQUENCE [LARGE SCALE GENOMIC DNA]</scope>
    <source>
        <strain evidence="3 4">JCM 12762</strain>
    </source>
</reference>
<keyword evidence="1" id="KW-0119">Carbohydrate metabolism</keyword>
<sequence length="295" mass="32053">MKLGYNTWSMPEMAFDEAARWCAGLGFDSLEVTVSEGWPTDVLRLLPGAAREWRSLSDDLGIVITSLTANAPIIVTGGDWSASLDRLRRCLALAAELQSPNQRMPISLGASWPREYGQTTTSIPESAWTQYRTLIVDRFGELARLARELGVRVALEPNVSTVVSRPEHALYVIAAIDDDALGINLDISHFAVQGDSIADIVRVLGPHALTSEVKDTVGVAPQFDFLVPGEGEFDFTGFVKGMKEVGFDGSIAVEISLRRQRIELYDAKEAAAAAYAVLSEAFAAAGVDRHSLKEK</sequence>